<reference evidence="1" key="1">
    <citation type="journal article" date="2020" name="Nature">
        <title>Giant virus diversity and host interactions through global metagenomics.</title>
        <authorList>
            <person name="Schulz F."/>
            <person name="Roux S."/>
            <person name="Paez-Espino D."/>
            <person name="Jungbluth S."/>
            <person name="Walsh D.A."/>
            <person name="Denef V.J."/>
            <person name="McMahon K.D."/>
            <person name="Konstantinidis K.T."/>
            <person name="Eloe-Fadrosh E.A."/>
            <person name="Kyrpides N.C."/>
            <person name="Woyke T."/>
        </authorList>
    </citation>
    <scope>NUCLEOTIDE SEQUENCE</scope>
    <source>
        <strain evidence="1">GVMAG-S-ERX556126-94</strain>
    </source>
</reference>
<dbReference type="AlphaFoldDB" id="A0A6C0FEW7"/>
<sequence length="87" mass="10027">MKNKSCPICNNDMMYFERYPKMICHECVKLALTEDGDNIKFYNKDHSGGFISIVNDVKGEIHECYINNHKCYADEARFGGIVVQLSK</sequence>
<name>A0A6C0FEW7_9ZZZZ</name>
<evidence type="ECO:0000313" key="1">
    <source>
        <dbReference type="EMBL" id="QHT39113.1"/>
    </source>
</evidence>
<proteinExistence type="predicted"/>
<dbReference type="EMBL" id="MN738838">
    <property type="protein sequence ID" value="QHT39113.1"/>
    <property type="molecule type" value="Genomic_DNA"/>
</dbReference>
<accession>A0A6C0FEW7</accession>
<organism evidence="1">
    <name type="scientific">viral metagenome</name>
    <dbReference type="NCBI Taxonomy" id="1070528"/>
    <lineage>
        <taxon>unclassified sequences</taxon>
        <taxon>metagenomes</taxon>
        <taxon>organismal metagenomes</taxon>
    </lineage>
</organism>
<protein>
    <submittedName>
        <fullName evidence="1">Uncharacterized protein</fullName>
    </submittedName>
</protein>